<organism evidence="4">
    <name type="scientific">Anopheles sinensis</name>
    <name type="common">Mosquito</name>
    <dbReference type="NCBI Taxonomy" id="74873"/>
    <lineage>
        <taxon>Eukaryota</taxon>
        <taxon>Metazoa</taxon>
        <taxon>Ecdysozoa</taxon>
        <taxon>Arthropoda</taxon>
        <taxon>Hexapoda</taxon>
        <taxon>Insecta</taxon>
        <taxon>Pterygota</taxon>
        <taxon>Neoptera</taxon>
        <taxon>Endopterygota</taxon>
        <taxon>Diptera</taxon>
        <taxon>Nematocera</taxon>
        <taxon>Culicoidea</taxon>
        <taxon>Culicidae</taxon>
        <taxon>Anophelinae</taxon>
        <taxon>Anopheles</taxon>
    </lineage>
</organism>
<feature type="binding site" evidence="1">
    <location>
        <position position="15"/>
    </location>
    <ligand>
        <name>Zn(2+)</name>
        <dbReference type="ChEBI" id="CHEBI:29105"/>
    </ligand>
</feature>
<dbReference type="PROSITE" id="PS51915">
    <property type="entry name" value="ZAD"/>
    <property type="match status" value="1"/>
</dbReference>
<evidence type="ECO:0000313" key="4">
    <source>
        <dbReference type="EMBL" id="KFB51014.1"/>
    </source>
</evidence>
<keyword evidence="1" id="KW-0863">Zinc-finger</keyword>
<dbReference type="EnsemblMetazoa" id="ASIC019061-RA">
    <property type="protein sequence ID" value="ASIC019061-PA"/>
    <property type="gene ID" value="ASIC019061"/>
</dbReference>
<evidence type="ECO:0000313" key="5">
    <source>
        <dbReference type="EnsemblMetazoa" id="ASIC019061-PA"/>
    </source>
</evidence>
<keyword evidence="1" id="KW-0862">Zinc</keyword>
<dbReference type="Proteomes" id="UP000030765">
    <property type="component" value="Unassembled WGS sequence"/>
</dbReference>
<feature type="compositionally biased region" description="Polar residues" evidence="2">
    <location>
        <begin position="553"/>
        <end position="563"/>
    </location>
</feature>
<accession>A0A084WLC0</accession>
<dbReference type="EMBL" id="ATLV01024216">
    <property type="status" value="NOT_ANNOTATED_CDS"/>
    <property type="molecule type" value="Genomic_DNA"/>
</dbReference>
<reference evidence="5" key="2">
    <citation type="submission" date="2020-05" db="UniProtKB">
        <authorList>
            <consortium name="EnsemblMetazoa"/>
        </authorList>
    </citation>
    <scope>IDENTIFICATION</scope>
</reference>
<dbReference type="AlphaFoldDB" id="A0A084WLC0"/>
<dbReference type="VEuPathDB" id="VectorBase:ASIC019061"/>
<dbReference type="STRING" id="74873.A0A084WLC0"/>
<dbReference type="EMBL" id="KE525350">
    <property type="protein sequence ID" value="KFB51014.1"/>
    <property type="molecule type" value="Genomic_DNA"/>
</dbReference>
<dbReference type="OrthoDB" id="654211at2759"/>
<name>A0A084WLC0_ANOSI</name>
<dbReference type="InterPro" id="IPR012934">
    <property type="entry name" value="Znf_AD"/>
</dbReference>
<feature type="binding site" evidence="1">
    <location>
        <position position="64"/>
    </location>
    <ligand>
        <name>Zn(2+)</name>
        <dbReference type="ChEBI" id="CHEBI:29105"/>
    </ligand>
</feature>
<reference evidence="4 6" key="1">
    <citation type="journal article" date="2014" name="BMC Genomics">
        <title>Genome sequence of Anopheles sinensis provides insight into genetics basis of mosquito competence for malaria parasites.</title>
        <authorList>
            <person name="Zhou D."/>
            <person name="Zhang D."/>
            <person name="Ding G."/>
            <person name="Shi L."/>
            <person name="Hou Q."/>
            <person name="Ye Y."/>
            <person name="Xu Y."/>
            <person name="Zhou H."/>
            <person name="Xiong C."/>
            <person name="Li S."/>
            <person name="Yu J."/>
            <person name="Hong S."/>
            <person name="Yu X."/>
            <person name="Zou P."/>
            <person name="Chen C."/>
            <person name="Chang X."/>
            <person name="Wang W."/>
            <person name="Lv Y."/>
            <person name="Sun Y."/>
            <person name="Ma L."/>
            <person name="Shen B."/>
            <person name="Zhu C."/>
        </authorList>
    </citation>
    <scope>NUCLEOTIDE SEQUENCE [LARGE SCALE GENOMIC DNA]</scope>
</reference>
<dbReference type="GO" id="GO:0008270">
    <property type="term" value="F:zinc ion binding"/>
    <property type="evidence" value="ECO:0007669"/>
    <property type="project" value="UniProtKB-UniRule"/>
</dbReference>
<evidence type="ECO:0000259" key="3">
    <source>
        <dbReference type="PROSITE" id="PS51915"/>
    </source>
</evidence>
<dbReference type="GO" id="GO:0005634">
    <property type="term" value="C:nucleus"/>
    <property type="evidence" value="ECO:0007669"/>
    <property type="project" value="InterPro"/>
</dbReference>
<dbReference type="PANTHER" id="PTHR39942">
    <property type="entry name" value="BCDNA.LD26519-RELATED"/>
    <property type="match status" value="1"/>
</dbReference>
<feature type="domain" description="ZAD" evidence="3">
    <location>
        <begin position="13"/>
        <end position="88"/>
    </location>
</feature>
<feature type="compositionally biased region" description="Polar residues" evidence="2">
    <location>
        <begin position="524"/>
        <end position="535"/>
    </location>
</feature>
<sequence length="624" mass="65151">MTMTGYKSVNFADLCRLCANSAGVRVGIFTEEGRIRKIQSKINESLGLNVQETDRLPKSVCTLCLKQVEAHTEFRELVGEKQGMLESCLSSSAKNGGKVYIRVEKAKEPQIVSRPASSFAQIVTSVPANVVSKSTQVETTPVKKQRIIQLVQSPQNLSPPKTTPVSQAVTTEATYILGGSPSYVASNSNSGGIYTSTPISAGQRLITLQDLKLISSGAGSNNSNTSSSNIANNNNSNAINNNGGQRLMSIVTKSDPDGMESSGMVNSVSVTPMAPQNAVPQNAVQYVQMKVETGPGGMIRLTPTQPLPPNQQLTISPQLLQQFGMQTLTNMQTTAGSGGQTVMAPMTILNTVGQPTTTLMQSQTLAQPGQTVEANFVTLVGKPSAQPQSQVIPNVNGQVTAVVTSPPPLHHQQPVPPPQPQQQPEVVQQPPQPQQPQEHKQAIKQTQTPPRPLPTASAHTKSVKMVTRTLGGQRKSVPTQTSLPKQMRPNAPGTKPPAVSGNTSNNAAGGSNGPRIKSAGNAGARSSSVTTGSRPSGNASATGTSASLNTSNEDGTIPSSVQSQSAGGVATNVQTITTANGATLANLGGGRATIINSVDGNTMVTLPQRFIIESSQLIASSRPS</sequence>
<feature type="binding site" evidence="1">
    <location>
        <position position="61"/>
    </location>
    <ligand>
        <name>Zn(2+)</name>
        <dbReference type="ChEBI" id="CHEBI:29105"/>
    </ligand>
</feature>
<dbReference type="EMBL" id="ATLV01024215">
    <property type="status" value="NOT_ANNOTATED_CDS"/>
    <property type="molecule type" value="Genomic_DNA"/>
</dbReference>
<feature type="binding site" evidence="1">
    <location>
        <position position="18"/>
    </location>
    <ligand>
        <name>Zn(2+)</name>
        <dbReference type="ChEBI" id="CHEBI:29105"/>
    </ligand>
</feature>
<dbReference type="Gene3D" id="3.40.1800.20">
    <property type="match status" value="1"/>
</dbReference>
<dbReference type="Pfam" id="PF07776">
    <property type="entry name" value="zf-AD"/>
    <property type="match status" value="1"/>
</dbReference>
<dbReference type="SUPFAM" id="SSF57716">
    <property type="entry name" value="Glucocorticoid receptor-like (DNA-binding domain)"/>
    <property type="match status" value="1"/>
</dbReference>
<proteinExistence type="predicted"/>
<feature type="region of interest" description="Disordered" evidence="2">
    <location>
        <begin position="401"/>
        <end position="563"/>
    </location>
</feature>
<feature type="compositionally biased region" description="Pro residues" evidence="2">
    <location>
        <begin position="405"/>
        <end position="421"/>
    </location>
</feature>
<feature type="compositionally biased region" description="Low complexity" evidence="2">
    <location>
        <begin position="498"/>
        <end position="509"/>
    </location>
</feature>
<dbReference type="VEuPathDB" id="VectorBase:ASIS009373"/>
<keyword evidence="6" id="KW-1185">Reference proteome</keyword>
<evidence type="ECO:0000256" key="2">
    <source>
        <dbReference type="SAM" id="MobiDB-lite"/>
    </source>
</evidence>
<keyword evidence="1" id="KW-0479">Metal-binding</keyword>
<evidence type="ECO:0000256" key="1">
    <source>
        <dbReference type="PROSITE-ProRule" id="PRU01263"/>
    </source>
</evidence>
<dbReference type="PANTHER" id="PTHR39942:SF1">
    <property type="entry name" value="BCDNA.LD26519-RELATED"/>
    <property type="match status" value="1"/>
</dbReference>
<feature type="compositionally biased region" description="Low complexity" evidence="2">
    <location>
        <begin position="536"/>
        <end position="552"/>
    </location>
</feature>
<evidence type="ECO:0000313" key="6">
    <source>
        <dbReference type="Proteomes" id="UP000030765"/>
    </source>
</evidence>
<protein>
    <submittedName>
        <fullName evidence="4">AGAP006758-PA-like protein</fullName>
    </submittedName>
</protein>
<dbReference type="SMART" id="SM00868">
    <property type="entry name" value="zf-AD"/>
    <property type="match status" value="1"/>
</dbReference>
<gene>
    <name evidence="4" type="ORF">ZHAS_00019061</name>
</gene>